<feature type="chain" id="PRO_5036137748" description="DUF7872 domain-containing protein" evidence="2">
    <location>
        <begin position="23"/>
        <end position="452"/>
    </location>
</feature>
<proteinExistence type="predicted"/>
<evidence type="ECO:0000313" key="7">
    <source>
        <dbReference type="Proteomes" id="UP000325313"/>
    </source>
</evidence>
<organism evidence="4 6">
    <name type="scientific">Puccinia graminis f. sp. tritici</name>
    <dbReference type="NCBI Taxonomy" id="56615"/>
    <lineage>
        <taxon>Eukaryota</taxon>
        <taxon>Fungi</taxon>
        <taxon>Dikarya</taxon>
        <taxon>Basidiomycota</taxon>
        <taxon>Pucciniomycotina</taxon>
        <taxon>Pucciniomycetes</taxon>
        <taxon>Pucciniales</taxon>
        <taxon>Pucciniaceae</taxon>
        <taxon>Puccinia</taxon>
    </lineage>
</organism>
<comment type="caution">
    <text evidence="4">The sequence shown here is derived from an EMBL/GenBank/DDBJ whole genome shotgun (WGS) entry which is preliminary data.</text>
</comment>
<name>A0A5B0PC62_PUCGR</name>
<dbReference type="Pfam" id="PF25278">
    <property type="entry name" value="DUF7872"/>
    <property type="match status" value="1"/>
</dbReference>
<evidence type="ECO:0000256" key="2">
    <source>
        <dbReference type="SAM" id="SignalP"/>
    </source>
</evidence>
<dbReference type="EMBL" id="VSWC01000066">
    <property type="protein sequence ID" value="KAA1098194.1"/>
    <property type="molecule type" value="Genomic_DNA"/>
</dbReference>
<feature type="compositionally biased region" description="Polar residues" evidence="1">
    <location>
        <begin position="28"/>
        <end position="48"/>
    </location>
</feature>
<evidence type="ECO:0000313" key="5">
    <source>
        <dbReference type="EMBL" id="KAA1116839.1"/>
    </source>
</evidence>
<protein>
    <recommendedName>
        <fullName evidence="3">DUF7872 domain-containing protein</fullName>
    </recommendedName>
</protein>
<feature type="domain" description="DUF7872" evidence="3">
    <location>
        <begin position="230"/>
        <end position="450"/>
    </location>
</feature>
<dbReference type="OrthoDB" id="2508745at2759"/>
<keyword evidence="6" id="KW-1185">Reference proteome</keyword>
<keyword evidence="2" id="KW-0732">Signal</keyword>
<sequence>MSLLDLPLAIVALLSLVSYLECQPHLTPPSTSDSGTIPSNITTPSTVDSSITPDFRDPCAQLPLTPDLWQSLDLDNYLKSFPDGERLSLELFAEKAGATNFECGIGKMCDANQICFPVRGRDWYILVAAQNWNSLSNEIYQAMTFALSIVGGLASSIVNDYAPKEPDIIMRGIQFWGIFVGICGNIPGFAFPEISAPFGDTFWPVFQIGTGFASNILNTYHNVIATLPVDESSKTMDVQYLLSKAQAQVQAQLSNSMNQIISGGISTDTGLYGVLKGGIFLNDQFVSAERSEDEIKAAILAVARARLIAAVWKAINHFIIRGYKPCTQDGPNGALPDDDVFSYCSPDGIMMNVVQSHRGKLLQKFPSAHLLSPKYNLTTQYFVEQSWNCQEKYGSYNYDPYKGKEIPASLESDAECIVGLAVCHMTQKEIKKVAKKKGIVKACREVGRLPKI</sequence>
<dbReference type="EMBL" id="VDEP01000270">
    <property type="protein sequence ID" value="KAA1116839.1"/>
    <property type="molecule type" value="Genomic_DNA"/>
</dbReference>
<evidence type="ECO:0000256" key="1">
    <source>
        <dbReference type="SAM" id="MobiDB-lite"/>
    </source>
</evidence>
<reference evidence="6 7" key="1">
    <citation type="submission" date="2019-05" db="EMBL/GenBank/DDBJ databases">
        <title>Emergence of the Ug99 lineage of the wheat stem rust pathogen through somatic hybridization.</title>
        <authorList>
            <person name="Li F."/>
            <person name="Upadhyaya N.M."/>
            <person name="Sperschneider J."/>
            <person name="Matny O."/>
            <person name="Nguyen-Phuc H."/>
            <person name="Mago R."/>
            <person name="Raley C."/>
            <person name="Miller M.E."/>
            <person name="Silverstein K.A.T."/>
            <person name="Henningsen E."/>
            <person name="Hirsch C.D."/>
            <person name="Visser B."/>
            <person name="Pretorius Z.A."/>
            <person name="Steffenson B.J."/>
            <person name="Schwessinger B."/>
            <person name="Dodds P.N."/>
            <person name="Figueroa M."/>
        </authorList>
    </citation>
    <scope>NUCLEOTIDE SEQUENCE [LARGE SCALE GENOMIC DNA]</scope>
    <source>
        <strain evidence="4">21-0</strain>
        <strain evidence="5 7">Ug99</strain>
    </source>
</reference>
<dbReference type="Proteomes" id="UP000325313">
    <property type="component" value="Unassembled WGS sequence"/>
</dbReference>
<feature type="region of interest" description="Disordered" evidence="1">
    <location>
        <begin position="27"/>
        <end position="48"/>
    </location>
</feature>
<dbReference type="Proteomes" id="UP000324748">
    <property type="component" value="Unassembled WGS sequence"/>
</dbReference>
<evidence type="ECO:0000313" key="6">
    <source>
        <dbReference type="Proteomes" id="UP000324748"/>
    </source>
</evidence>
<gene>
    <name evidence="4" type="ORF">PGT21_030211</name>
    <name evidence="5" type="ORF">PGTUg99_025881</name>
</gene>
<dbReference type="InterPro" id="IPR057194">
    <property type="entry name" value="DUF7872"/>
</dbReference>
<dbReference type="PANTHER" id="PTHR33339:SF1">
    <property type="entry name" value="LYSM DOMAIN-CONTAINING PROTEIN"/>
    <property type="match status" value="1"/>
</dbReference>
<dbReference type="PANTHER" id="PTHR33339">
    <property type="entry name" value="LYSM DOMAIN-CONTAINING PROTEIN"/>
    <property type="match status" value="1"/>
</dbReference>
<evidence type="ECO:0000259" key="3">
    <source>
        <dbReference type="Pfam" id="PF25278"/>
    </source>
</evidence>
<dbReference type="AlphaFoldDB" id="A0A5B0PC62"/>
<evidence type="ECO:0000313" key="4">
    <source>
        <dbReference type="EMBL" id="KAA1098194.1"/>
    </source>
</evidence>
<accession>A0A5B0PC62</accession>
<feature type="signal peptide" evidence="2">
    <location>
        <begin position="1"/>
        <end position="22"/>
    </location>
</feature>